<organism evidence="2 3">
    <name type="scientific">Algimonas arctica</name>
    <dbReference type="NCBI Taxonomy" id="1479486"/>
    <lineage>
        <taxon>Bacteria</taxon>
        <taxon>Pseudomonadati</taxon>
        <taxon>Pseudomonadota</taxon>
        <taxon>Alphaproteobacteria</taxon>
        <taxon>Maricaulales</taxon>
        <taxon>Robiginitomaculaceae</taxon>
        <taxon>Algimonas</taxon>
    </lineage>
</organism>
<accession>A0A8J3CRA5</accession>
<reference evidence="2" key="2">
    <citation type="submission" date="2020-09" db="EMBL/GenBank/DDBJ databases">
        <authorList>
            <person name="Sun Q."/>
            <person name="Kim S."/>
        </authorList>
    </citation>
    <scope>NUCLEOTIDE SEQUENCE</scope>
    <source>
        <strain evidence="2">KCTC 32513</strain>
    </source>
</reference>
<sequence length="102" mass="11143">MSEPSIDNIRDIIHVRVRLGVMAYLANAEVASFTELKTALNVTQGNLSIQMRKLEEEGYINIDKSIVGRKPLTTIRMTKSGRTAFAAYIDVLSGVLGGAFKG</sequence>
<gene>
    <name evidence="2" type="ORF">GCM10009069_16360</name>
</gene>
<dbReference type="InterPro" id="IPR036390">
    <property type="entry name" value="WH_DNA-bd_sf"/>
</dbReference>
<name>A0A8J3CRA5_9PROT</name>
<feature type="domain" description="Winged helix DNA-binding" evidence="1">
    <location>
        <begin position="17"/>
        <end position="93"/>
    </location>
</feature>
<dbReference type="EMBL" id="BMZH01000005">
    <property type="protein sequence ID" value="GHA93974.1"/>
    <property type="molecule type" value="Genomic_DNA"/>
</dbReference>
<dbReference type="RefSeq" id="WP_189497253.1">
    <property type="nucleotide sequence ID" value="NZ_BMZH01000005.1"/>
</dbReference>
<evidence type="ECO:0000313" key="2">
    <source>
        <dbReference type="EMBL" id="GHA93974.1"/>
    </source>
</evidence>
<keyword evidence="3" id="KW-1185">Reference proteome</keyword>
<evidence type="ECO:0000313" key="3">
    <source>
        <dbReference type="Proteomes" id="UP000634004"/>
    </source>
</evidence>
<dbReference type="Gene3D" id="1.10.10.10">
    <property type="entry name" value="Winged helix-like DNA-binding domain superfamily/Winged helix DNA-binding domain"/>
    <property type="match status" value="1"/>
</dbReference>
<dbReference type="InterPro" id="IPR036388">
    <property type="entry name" value="WH-like_DNA-bd_sf"/>
</dbReference>
<dbReference type="InterPro" id="IPR027395">
    <property type="entry name" value="WH_DNA-bd_dom"/>
</dbReference>
<dbReference type="AlphaFoldDB" id="A0A8J3CRA5"/>
<reference evidence="2" key="1">
    <citation type="journal article" date="2014" name="Int. J. Syst. Evol. Microbiol.">
        <title>Complete genome sequence of Corynebacterium casei LMG S-19264T (=DSM 44701T), isolated from a smear-ripened cheese.</title>
        <authorList>
            <consortium name="US DOE Joint Genome Institute (JGI-PGF)"/>
            <person name="Walter F."/>
            <person name="Albersmeier A."/>
            <person name="Kalinowski J."/>
            <person name="Ruckert C."/>
        </authorList>
    </citation>
    <scope>NUCLEOTIDE SEQUENCE</scope>
    <source>
        <strain evidence="2">KCTC 32513</strain>
    </source>
</reference>
<dbReference type="PANTHER" id="PTHR37318:SF1">
    <property type="entry name" value="BSL7504 PROTEIN"/>
    <property type="match status" value="1"/>
</dbReference>
<dbReference type="SUPFAM" id="SSF46785">
    <property type="entry name" value="Winged helix' DNA-binding domain"/>
    <property type="match status" value="1"/>
</dbReference>
<dbReference type="PANTHER" id="PTHR37318">
    <property type="entry name" value="BSL7504 PROTEIN"/>
    <property type="match status" value="1"/>
</dbReference>
<dbReference type="Pfam" id="PF13601">
    <property type="entry name" value="HTH_34"/>
    <property type="match status" value="1"/>
</dbReference>
<protein>
    <submittedName>
        <fullName evidence="2">Transcriptional regulator</fullName>
    </submittedName>
</protein>
<evidence type="ECO:0000259" key="1">
    <source>
        <dbReference type="Pfam" id="PF13601"/>
    </source>
</evidence>
<dbReference type="Proteomes" id="UP000634004">
    <property type="component" value="Unassembled WGS sequence"/>
</dbReference>
<comment type="caution">
    <text evidence="2">The sequence shown here is derived from an EMBL/GenBank/DDBJ whole genome shotgun (WGS) entry which is preliminary data.</text>
</comment>
<proteinExistence type="predicted"/>